<proteinExistence type="predicted"/>
<organism evidence="6 7">
    <name type="scientific">Panagrolaimus superbus</name>
    <dbReference type="NCBI Taxonomy" id="310955"/>
    <lineage>
        <taxon>Eukaryota</taxon>
        <taxon>Metazoa</taxon>
        <taxon>Ecdysozoa</taxon>
        <taxon>Nematoda</taxon>
        <taxon>Chromadorea</taxon>
        <taxon>Rhabditida</taxon>
        <taxon>Tylenchina</taxon>
        <taxon>Panagrolaimomorpha</taxon>
        <taxon>Panagrolaimoidea</taxon>
        <taxon>Panagrolaimidae</taxon>
        <taxon>Panagrolaimus</taxon>
    </lineage>
</organism>
<evidence type="ECO:0000256" key="1">
    <source>
        <dbReference type="ARBA" id="ARBA00004123"/>
    </source>
</evidence>
<dbReference type="Pfam" id="PF07531">
    <property type="entry name" value="TAFH"/>
    <property type="match status" value="1"/>
</dbReference>
<name>A0A914YI06_9BILA</name>
<evidence type="ECO:0000256" key="2">
    <source>
        <dbReference type="ARBA" id="ARBA00023015"/>
    </source>
</evidence>
<dbReference type="Proteomes" id="UP000887577">
    <property type="component" value="Unplaced"/>
</dbReference>
<dbReference type="InterPro" id="IPR037249">
    <property type="entry name" value="TAFH/NHR1_dom_sf"/>
</dbReference>
<dbReference type="WBParaSite" id="PSU_v2.g1896.t1">
    <property type="protein sequence ID" value="PSU_v2.g1896.t1"/>
    <property type="gene ID" value="PSU_v2.g1896"/>
</dbReference>
<sequence>MEYGSYGMHPGQFQPATPRPQMVVTLNDKFGSFFNELLKLATLKSNPSYSVFYIRKYIQDLLRGTLSLEDFVLQLRDIFGSHQPHLLHFLKSEHFFTQPYSLESPEGQAVANGDQYFPNGNESFKSEEQIFW</sequence>
<evidence type="ECO:0000256" key="3">
    <source>
        <dbReference type="ARBA" id="ARBA00023163"/>
    </source>
</evidence>
<protein>
    <submittedName>
        <fullName evidence="7">TAFH domain-containing protein</fullName>
    </submittedName>
</protein>
<evidence type="ECO:0000259" key="5">
    <source>
        <dbReference type="Pfam" id="PF07531"/>
    </source>
</evidence>
<dbReference type="GO" id="GO:0005634">
    <property type="term" value="C:nucleus"/>
    <property type="evidence" value="ECO:0007669"/>
    <property type="project" value="UniProtKB-SubCell"/>
</dbReference>
<dbReference type="AlphaFoldDB" id="A0A914YI06"/>
<keyword evidence="2" id="KW-0805">Transcription regulation</keyword>
<dbReference type="GO" id="GO:0006351">
    <property type="term" value="P:DNA-templated transcription"/>
    <property type="evidence" value="ECO:0007669"/>
    <property type="project" value="InterPro"/>
</dbReference>
<dbReference type="SUPFAM" id="SSF158553">
    <property type="entry name" value="TAFH domain-like"/>
    <property type="match status" value="1"/>
</dbReference>
<evidence type="ECO:0000313" key="7">
    <source>
        <dbReference type="WBParaSite" id="PSU_v2.g1896.t1"/>
    </source>
</evidence>
<keyword evidence="6" id="KW-1185">Reference proteome</keyword>
<dbReference type="InterPro" id="IPR003894">
    <property type="entry name" value="TAFH_NHR1"/>
</dbReference>
<evidence type="ECO:0000256" key="4">
    <source>
        <dbReference type="ARBA" id="ARBA00023242"/>
    </source>
</evidence>
<evidence type="ECO:0000313" key="6">
    <source>
        <dbReference type="Proteomes" id="UP000887577"/>
    </source>
</evidence>
<accession>A0A914YI06</accession>
<comment type="subcellular location">
    <subcellularLocation>
        <location evidence="1">Nucleus</location>
    </subcellularLocation>
</comment>
<keyword evidence="4" id="KW-0539">Nucleus</keyword>
<dbReference type="Gene3D" id="1.20.120.1110">
    <property type="entry name" value="TAFH/NHR1 domain"/>
    <property type="match status" value="1"/>
</dbReference>
<reference evidence="7" key="1">
    <citation type="submission" date="2022-11" db="UniProtKB">
        <authorList>
            <consortium name="WormBaseParasite"/>
        </authorList>
    </citation>
    <scope>IDENTIFICATION</scope>
</reference>
<keyword evidence="3" id="KW-0804">Transcription</keyword>
<feature type="domain" description="TAFH" evidence="5">
    <location>
        <begin position="29"/>
        <end position="92"/>
    </location>
</feature>